<evidence type="ECO:0000313" key="2">
    <source>
        <dbReference type="Proteomes" id="UP001213664"/>
    </source>
</evidence>
<gene>
    <name evidence="1" type="ORF">P0Y50_13895</name>
</gene>
<name>A0AAJ5WZG8_9CAUL</name>
<evidence type="ECO:0000313" key="1">
    <source>
        <dbReference type="EMBL" id="WEK39610.1"/>
    </source>
</evidence>
<dbReference type="Proteomes" id="UP001213664">
    <property type="component" value="Chromosome"/>
</dbReference>
<dbReference type="AlphaFoldDB" id="A0AAJ5WZG8"/>
<organism evidence="1 2">
    <name type="scientific">Candidatus Brevundimonas colombiensis</name>
    <dbReference type="NCBI Taxonomy" id="3121376"/>
    <lineage>
        <taxon>Bacteria</taxon>
        <taxon>Pseudomonadati</taxon>
        <taxon>Pseudomonadota</taxon>
        <taxon>Alphaproteobacteria</taxon>
        <taxon>Caulobacterales</taxon>
        <taxon>Caulobacteraceae</taxon>
        <taxon>Brevundimonas</taxon>
    </lineage>
</organism>
<sequence length="210" mass="21789">MSAALLSALILGALAPQSTVNNTAPEAFAVEAGGLRHVASGFFCPSRLPDATLSGSRPGAPGDATADGAYCEYQEAGKPVAYLRFSRANGPALTDQYCQSLPQALKLQMGPMLPGIRQYDQVGPWPEGLAPPSVDGEPIAPLTCALSRPPRIVIQSTAAFTRAGWTVTAIGTPIPPPCCNGHNGLRLVAKDMLSLVLIIETTASYKASST</sequence>
<proteinExistence type="predicted"/>
<protein>
    <submittedName>
        <fullName evidence="1">Uncharacterized protein</fullName>
    </submittedName>
</protein>
<accession>A0AAJ5WZG8</accession>
<dbReference type="EMBL" id="CP119326">
    <property type="protein sequence ID" value="WEK39610.1"/>
    <property type="molecule type" value="Genomic_DNA"/>
</dbReference>
<reference evidence="1" key="1">
    <citation type="submission" date="2023-03" db="EMBL/GenBank/DDBJ databases">
        <title>Andean soil-derived lignocellulolytic bacterial consortium as a source of novel taxa and putative plastic-active enzymes.</title>
        <authorList>
            <person name="Diaz-Garcia L."/>
            <person name="Chuvochina M."/>
            <person name="Feuerriegel G."/>
            <person name="Bunk B."/>
            <person name="Sproer C."/>
            <person name="Streit W.R."/>
            <person name="Rodriguez L.M."/>
            <person name="Overmann J."/>
            <person name="Jimenez D.J."/>
        </authorList>
    </citation>
    <scope>NUCLEOTIDE SEQUENCE</scope>
    <source>
        <strain evidence="1">MAG 833</strain>
    </source>
</reference>